<evidence type="ECO:0000313" key="7">
    <source>
        <dbReference type="EMBL" id="QNP52510.1"/>
    </source>
</evidence>
<dbReference type="PRINTS" id="PR00251">
    <property type="entry name" value="BACTRLOPSIN"/>
</dbReference>
<evidence type="ECO:0000256" key="1">
    <source>
        <dbReference type="ARBA" id="ARBA00004141"/>
    </source>
</evidence>
<evidence type="ECO:0000256" key="4">
    <source>
        <dbReference type="ARBA" id="ARBA00022989"/>
    </source>
</evidence>
<comment type="subcellular location">
    <subcellularLocation>
        <location evidence="1">Membrane</location>
        <topology evidence="1">Multi-pass membrane protein</topology>
    </subcellularLocation>
</comment>
<evidence type="ECO:0000256" key="6">
    <source>
        <dbReference type="SAM" id="Phobius"/>
    </source>
</evidence>
<dbReference type="Gene3D" id="1.20.1070.10">
    <property type="entry name" value="Rhodopsin 7-helix transmembrane proteins"/>
    <property type="match status" value="1"/>
</dbReference>
<keyword evidence="3 6" id="KW-0812">Transmembrane</keyword>
<reference evidence="7 8" key="1">
    <citation type="submission" date="2020-08" db="EMBL/GenBank/DDBJ databases">
        <title>Genome sequence of Hymenobacter qilianensis JCM 19763T.</title>
        <authorList>
            <person name="Hyun D.-W."/>
            <person name="Bae J.-W."/>
        </authorList>
    </citation>
    <scope>NUCLEOTIDE SEQUENCE [LARGE SCALE GENOMIC DNA]</scope>
    <source>
        <strain evidence="7 8">JCM 19763</strain>
    </source>
</reference>
<feature type="transmembrane region" description="Helical" evidence="6">
    <location>
        <begin position="21"/>
        <end position="45"/>
    </location>
</feature>
<dbReference type="Proteomes" id="UP000516093">
    <property type="component" value="Chromosome"/>
</dbReference>
<dbReference type="InterPro" id="IPR001425">
    <property type="entry name" value="Arc/bac/fun_rhodopsins"/>
</dbReference>
<organism evidence="7 8">
    <name type="scientific">Hymenobacter qilianensis</name>
    <dbReference type="NCBI Taxonomy" id="1385715"/>
    <lineage>
        <taxon>Bacteria</taxon>
        <taxon>Pseudomonadati</taxon>
        <taxon>Bacteroidota</taxon>
        <taxon>Cytophagia</taxon>
        <taxon>Cytophagales</taxon>
        <taxon>Hymenobacteraceae</taxon>
        <taxon>Hymenobacter</taxon>
    </lineage>
</organism>
<keyword evidence="5 6" id="KW-0472">Membrane</keyword>
<evidence type="ECO:0000256" key="3">
    <source>
        <dbReference type="ARBA" id="ARBA00022692"/>
    </source>
</evidence>
<sequence>MDALGPLRRRAYSQGPALAAVYNKALSFLTILWIAYPVIWALGPIGIGVLDSFTEKLLFVVVPILSKVGFSIVDLSGLRSLREQPQELAFE</sequence>
<comment type="similarity">
    <text evidence="2">Belongs to the archaeal/bacterial/fungal opsin family.</text>
</comment>
<evidence type="ECO:0000313" key="8">
    <source>
        <dbReference type="Proteomes" id="UP000516093"/>
    </source>
</evidence>
<gene>
    <name evidence="7" type="ORF">H9L05_01645</name>
</gene>
<accession>A0A7H0GW44</accession>
<evidence type="ECO:0000256" key="2">
    <source>
        <dbReference type="ARBA" id="ARBA00008130"/>
    </source>
</evidence>
<keyword evidence="8" id="KW-1185">Reference proteome</keyword>
<dbReference type="AlphaFoldDB" id="A0A7H0GW44"/>
<protein>
    <submittedName>
        <fullName evidence="7">Bacteriorhodopsin</fullName>
    </submittedName>
</protein>
<dbReference type="EMBL" id="CP060784">
    <property type="protein sequence ID" value="QNP52510.1"/>
    <property type="molecule type" value="Genomic_DNA"/>
</dbReference>
<keyword evidence="4 6" id="KW-1133">Transmembrane helix</keyword>
<evidence type="ECO:0000256" key="5">
    <source>
        <dbReference type="ARBA" id="ARBA00023136"/>
    </source>
</evidence>
<dbReference type="GO" id="GO:0016020">
    <property type="term" value="C:membrane"/>
    <property type="evidence" value="ECO:0007669"/>
    <property type="project" value="UniProtKB-SubCell"/>
</dbReference>
<dbReference type="SUPFAM" id="SSF81321">
    <property type="entry name" value="Family A G protein-coupled receptor-like"/>
    <property type="match status" value="1"/>
</dbReference>
<dbReference type="KEGG" id="hqi:H9L05_01645"/>
<dbReference type="Pfam" id="PF01036">
    <property type="entry name" value="Bac_rhodopsin"/>
    <property type="match status" value="1"/>
</dbReference>
<proteinExistence type="inferred from homology"/>
<name>A0A7H0GW44_9BACT</name>